<reference evidence="2 3" key="2">
    <citation type="submission" date="2016-06" db="EMBL/GenBank/DDBJ databases">
        <title>Pedobacter psychrophilus sp. nov., isolated from Antarctic fragmentary rock.</title>
        <authorList>
            <person name="Svec P."/>
        </authorList>
    </citation>
    <scope>NUCLEOTIDE SEQUENCE [LARGE SCALE GENOMIC DNA]</scope>
    <source>
        <strain evidence="2 3">CCM 8644</strain>
    </source>
</reference>
<keyword evidence="1" id="KW-0812">Transmembrane</keyword>
<sequence length="185" mass="20325">METLNKNAINNGIIIAVITIAIQLLTYYAAPALLGATWFGIATGLIVLVVYILFTIDLRKKIGGFWSFKQALTGIFIMSLVANVVSSVFNFVFYKFVEPDAYEKVKGYVTDGLTATFEKMGMSGDAMDEAVEKATESLKSQYQPSPLDFLKNIAIAILIGFVLSLIFAAIFKRNPPMFAPVEEAE</sequence>
<dbReference type="InterPro" id="IPR025250">
    <property type="entry name" value="DUF4199"/>
</dbReference>
<keyword evidence="3" id="KW-1185">Reference proteome</keyword>
<feature type="transmembrane region" description="Helical" evidence="1">
    <location>
        <begin position="75"/>
        <end position="94"/>
    </location>
</feature>
<comment type="caution">
    <text evidence="2">The sequence shown here is derived from an EMBL/GenBank/DDBJ whole genome shotgun (WGS) entry which is preliminary data.</text>
</comment>
<evidence type="ECO:0000256" key="1">
    <source>
        <dbReference type="SAM" id="Phobius"/>
    </source>
</evidence>
<dbReference type="Pfam" id="PF13858">
    <property type="entry name" value="DUF4199"/>
    <property type="match status" value="1"/>
</dbReference>
<reference evidence="2 3" key="1">
    <citation type="submission" date="2016-04" db="EMBL/GenBank/DDBJ databases">
        <authorList>
            <person name="Evans L.H."/>
            <person name="Alamgir A."/>
            <person name="Owens N."/>
            <person name="Weber N.D."/>
            <person name="Virtaneva K."/>
            <person name="Barbian K."/>
            <person name="Babar A."/>
            <person name="Rosenke K."/>
        </authorList>
    </citation>
    <scope>NUCLEOTIDE SEQUENCE [LARGE SCALE GENOMIC DNA]</scope>
    <source>
        <strain evidence="2 3">CCM 8644</strain>
    </source>
</reference>
<dbReference type="OrthoDB" id="660361at2"/>
<dbReference type="RefSeq" id="WP_068822377.1">
    <property type="nucleotide sequence ID" value="NZ_LWHJ01000027.1"/>
</dbReference>
<evidence type="ECO:0000313" key="3">
    <source>
        <dbReference type="Proteomes" id="UP000078459"/>
    </source>
</evidence>
<evidence type="ECO:0008006" key="4">
    <source>
        <dbReference type="Google" id="ProtNLM"/>
    </source>
</evidence>
<dbReference type="Proteomes" id="UP000078459">
    <property type="component" value="Unassembled WGS sequence"/>
</dbReference>
<dbReference type="EMBL" id="LWHJ01000027">
    <property type="protein sequence ID" value="OAQ39761.1"/>
    <property type="molecule type" value="Genomic_DNA"/>
</dbReference>
<feature type="transmembrane region" description="Helical" evidence="1">
    <location>
        <begin position="153"/>
        <end position="171"/>
    </location>
</feature>
<evidence type="ECO:0000313" key="2">
    <source>
        <dbReference type="EMBL" id="OAQ39761.1"/>
    </source>
</evidence>
<dbReference type="STRING" id="1826909.A5893_09270"/>
<protein>
    <recommendedName>
        <fullName evidence="4">DUF4199 domain-containing protein</fullName>
    </recommendedName>
</protein>
<keyword evidence="1" id="KW-1133">Transmembrane helix</keyword>
<feature type="transmembrane region" description="Helical" evidence="1">
    <location>
        <begin position="12"/>
        <end position="30"/>
    </location>
</feature>
<dbReference type="AlphaFoldDB" id="A0A179DFG4"/>
<name>A0A179DFG4_9SPHI</name>
<accession>A0A179DFG4</accession>
<feature type="transmembrane region" description="Helical" evidence="1">
    <location>
        <begin position="36"/>
        <end position="54"/>
    </location>
</feature>
<proteinExistence type="predicted"/>
<keyword evidence="1" id="KW-0472">Membrane</keyword>
<gene>
    <name evidence="2" type="ORF">A5893_09270</name>
</gene>
<organism evidence="2 3">
    <name type="scientific">Pedobacter psychrophilus</name>
    <dbReference type="NCBI Taxonomy" id="1826909"/>
    <lineage>
        <taxon>Bacteria</taxon>
        <taxon>Pseudomonadati</taxon>
        <taxon>Bacteroidota</taxon>
        <taxon>Sphingobacteriia</taxon>
        <taxon>Sphingobacteriales</taxon>
        <taxon>Sphingobacteriaceae</taxon>
        <taxon>Pedobacter</taxon>
    </lineage>
</organism>